<evidence type="ECO:0000313" key="3">
    <source>
        <dbReference type="Proteomes" id="UP000193648"/>
    </source>
</evidence>
<protein>
    <submittedName>
        <fullName evidence="2">Uncharacterized protein</fullName>
    </submittedName>
</protein>
<comment type="caution">
    <text evidence="2">The sequence shown here is derived from an EMBL/GenBank/DDBJ whole genome shotgun (WGS) entry which is preliminary data.</text>
</comment>
<name>A0A1Y2GJI0_9FUNG</name>
<evidence type="ECO:0000256" key="1">
    <source>
        <dbReference type="SAM" id="MobiDB-lite"/>
    </source>
</evidence>
<evidence type="ECO:0000313" key="2">
    <source>
        <dbReference type="EMBL" id="ORZ09315.1"/>
    </source>
</evidence>
<dbReference type="InParanoid" id="A0A1Y2GJI0"/>
<reference evidence="2 3" key="1">
    <citation type="submission" date="2016-07" db="EMBL/GenBank/DDBJ databases">
        <title>Pervasive Adenine N6-methylation of Active Genes in Fungi.</title>
        <authorList>
            <consortium name="DOE Joint Genome Institute"/>
            <person name="Mondo S.J."/>
            <person name="Dannebaum R.O."/>
            <person name="Kuo R.C."/>
            <person name="Labutti K."/>
            <person name="Haridas S."/>
            <person name="Kuo A."/>
            <person name="Salamov A."/>
            <person name="Ahrendt S.R."/>
            <person name="Lipzen A."/>
            <person name="Sullivan W."/>
            <person name="Andreopoulos W.B."/>
            <person name="Clum A."/>
            <person name="Lindquist E."/>
            <person name="Daum C."/>
            <person name="Ramamoorthy G.K."/>
            <person name="Gryganskyi A."/>
            <person name="Culley D."/>
            <person name="Magnuson J.K."/>
            <person name="James T.Y."/>
            <person name="O'Malley M.A."/>
            <person name="Stajich J.E."/>
            <person name="Spatafora J.W."/>
            <person name="Visel A."/>
            <person name="Grigoriev I.V."/>
        </authorList>
    </citation>
    <scope>NUCLEOTIDE SEQUENCE [LARGE SCALE GENOMIC DNA]</scope>
    <source>
        <strain evidence="2 3">NRRL 3116</strain>
    </source>
</reference>
<sequence length="188" mass="20045">MASSFNDELARLGTRRLPSDESIPEGPSYVHNASTASNISITTTSSSANKLSSHSSSNNAAPRYIPSRSNTMETILLMSDSNPSTVAHNSARPTAAQHSSARHSQMMIADGDRNGFNHAYDTLWRLKICHIIFQVIVRRIAEPAVGAAGETRGPHARTAGEARSPYTGDTGEARNTHAGAQATVTSEN</sequence>
<organism evidence="2 3">
    <name type="scientific">Lobosporangium transversale</name>
    <dbReference type="NCBI Taxonomy" id="64571"/>
    <lineage>
        <taxon>Eukaryota</taxon>
        <taxon>Fungi</taxon>
        <taxon>Fungi incertae sedis</taxon>
        <taxon>Mucoromycota</taxon>
        <taxon>Mortierellomycotina</taxon>
        <taxon>Mortierellomycetes</taxon>
        <taxon>Mortierellales</taxon>
        <taxon>Mortierellaceae</taxon>
        <taxon>Lobosporangium</taxon>
    </lineage>
</organism>
<feature type="region of interest" description="Disordered" evidence="1">
    <location>
        <begin position="147"/>
        <end position="188"/>
    </location>
</feature>
<keyword evidence="3" id="KW-1185">Reference proteome</keyword>
<dbReference type="Proteomes" id="UP000193648">
    <property type="component" value="Unassembled WGS sequence"/>
</dbReference>
<proteinExistence type="predicted"/>
<dbReference type="EMBL" id="MCFF01000034">
    <property type="protein sequence ID" value="ORZ09315.1"/>
    <property type="molecule type" value="Genomic_DNA"/>
</dbReference>
<feature type="region of interest" description="Disordered" evidence="1">
    <location>
        <begin position="12"/>
        <end position="34"/>
    </location>
</feature>
<dbReference type="RefSeq" id="XP_021878768.1">
    <property type="nucleotide sequence ID" value="XM_022028990.1"/>
</dbReference>
<dbReference type="AlphaFoldDB" id="A0A1Y2GJI0"/>
<accession>A0A1Y2GJI0</accession>
<gene>
    <name evidence="2" type="ORF">BCR41DRAFT_398757</name>
</gene>
<dbReference type="GeneID" id="33570833"/>